<keyword evidence="4" id="KW-1185">Reference proteome</keyword>
<protein>
    <submittedName>
        <fullName evidence="3">Membrane protein YeaQ/YmgE (Transglycosylase-associated protein family)</fullName>
    </submittedName>
</protein>
<feature type="transmembrane region" description="Helical" evidence="2">
    <location>
        <begin position="121"/>
        <end position="137"/>
    </location>
</feature>
<gene>
    <name evidence="3" type="ORF">J2S57_000732</name>
</gene>
<evidence type="ECO:0000256" key="2">
    <source>
        <dbReference type="SAM" id="Phobius"/>
    </source>
</evidence>
<proteinExistence type="predicted"/>
<evidence type="ECO:0000313" key="3">
    <source>
        <dbReference type="EMBL" id="MDP9824983.1"/>
    </source>
</evidence>
<keyword evidence="2" id="KW-1133">Transmembrane helix</keyword>
<dbReference type="EMBL" id="JAUSQZ010000001">
    <property type="protein sequence ID" value="MDP9824983.1"/>
    <property type="molecule type" value="Genomic_DNA"/>
</dbReference>
<comment type="caution">
    <text evidence="3">The sequence shown here is derived from an EMBL/GenBank/DDBJ whole genome shotgun (WGS) entry which is preliminary data.</text>
</comment>
<dbReference type="RefSeq" id="WP_307238292.1">
    <property type="nucleotide sequence ID" value="NZ_JAUSQZ010000001.1"/>
</dbReference>
<dbReference type="Proteomes" id="UP001235712">
    <property type="component" value="Unassembled WGS sequence"/>
</dbReference>
<name>A0ABT9NX25_9ACTN</name>
<keyword evidence="2" id="KW-0812">Transmembrane</keyword>
<keyword evidence="2" id="KW-0472">Membrane</keyword>
<feature type="transmembrane region" description="Helical" evidence="2">
    <location>
        <begin position="143"/>
        <end position="159"/>
    </location>
</feature>
<accession>A0ABT9NX25</accession>
<sequence>MRTRLFTAPWWVHALISALFFGLATPAIQKVITPERTTLGLVLSGVVTAVLAGLIFGRFIADANRRAFESAGLDQLDASERDEVIRAAYGREVPRDPRLRRKAHDLAVPQMADLEGQRGQSLVFMGGAALVFLTLAVIDSPRWLILLALLAVGLPVFCLRRERAADRVMALAENPDEKASQGEPLDDTPTDRHRPTA</sequence>
<reference evidence="3 4" key="1">
    <citation type="submission" date="2023-07" db="EMBL/GenBank/DDBJ databases">
        <title>Sequencing the genomes of 1000 actinobacteria strains.</title>
        <authorList>
            <person name="Klenk H.-P."/>
        </authorList>
    </citation>
    <scope>NUCLEOTIDE SEQUENCE [LARGE SCALE GENOMIC DNA]</scope>
    <source>
        <strain evidence="3 4">DSM 44388</strain>
    </source>
</reference>
<organism evidence="3 4">
    <name type="scientific">Kineosporia succinea</name>
    <dbReference type="NCBI Taxonomy" id="84632"/>
    <lineage>
        <taxon>Bacteria</taxon>
        <taxon>Bacillati</taxon>
        <taxon>Actinomycetota</taxon>
        <taxon>Actinomycetes</taxon>
        <taxon>Kineosporiales</taxon>
        <taxon>Kineosporiaceae</taxon>
        <taxon>Kineosporia</taxon>
    </lineage>
</organism>
<evidence type="ECO:0000313" key="4">
    <source>
        <dbReference type="Proteomes" id="UP001235712"/>
    </source>
</evidence>
<evidence type="ECO:0000256" key="1">
    <source>
        <dbReference type="SAM" id="MobiDB-lite"/>
    </source>
</evidence>
<feature type="region of interest" description="Disordered" evidence="1">
    <location>
        <begin position="172"/>
        <end position="197"/>
    </location>
</feature>
<feature type="transmembrane region" description="Helical" evidence="2">
    <location>
        <begin position="39"/>
        <end position="61"/>
    </location>
</feature>